<evidence type="ECO:0000259" key="3">
    <source>
        <dbReference type="Pfam" id="PF13476"/>
    </source>
</evidence>
<dbReference type="EMBL" id="JACHVA010000044">
    <property type="protein sequence ID" value="MBC2601013.1"/>
    <property type="molecule type" value="Genomic_DNA"/>
</dbReference>
<feature type="region of interest" description="Disordered" evidence="2">
    <location>
        <begin position="271"/>
        <end position="300"/>
    </location>
</feature>
<evidence type="ECO:0000313" key="5">
    <source>
        <dbReference type="Proteomes" id="UP000525652"/>
    </source>
</evidence>
<feature type="coiled-coil region" evidence="1">
    <location>
        <begin position="515"/>
        <end position="635"/>
    </location>
</feature>
<name>A0A7X1AVZ9_9BACT</name>
<protein>
    <submittedName>
        <fullName evidence="4">SMC family ATPase</fullName>
    </submittedName>
</protein>
<accession>A0A7X1AVZ9</accession>
<gene>
    <name evidence="4" type="ORF">H5P30_04385</name>
</gene>
<dbReference type="SUPFAM" id="SSF52540">
    <property type="entry name" value="P-loop containing nucleoside triphosphate hydrolases"/>
    <property type="match status" value="1"/>
</dbReference>
<dbReference type="Gene3D" id="3.40.50.300">
    <property type="entry name" value="P-loop containing nucleotide triphosphate hydrolases"/>
    <property type="match status" value="2"/>
</dbReference>
<organism evidence="4 5">
    <name type="scientific">Puniceicoccus vermicola</name>
    <dbReference type="NCBI Taxonomy" id="388746"/>
    <lineage>
        <taxon>Bacteria</taxon>
        <taxon>Pseudomonadati</taxon>
        <taxon>Verrucomicrobiota</taxon>
        <taxon>Opitutia</taxon>
        <taxon>Puniceicoccales</taxon>
        <taxon>Puniceicoccaceae</taxon>
        <taxon>Puniceicoccus</taxon>
    </lineage>
</organism>
<keyword evidence="5" id="KW-1185">Reference proteome</keyword>
<dbReference type="InterPro" id="IPR027417">
    <property type="entry name" value="P-loop_NTPase"/>
</dbReference>
<sequence length="895" mass="100060">MILKRITVSNWRSLLDEVELGPFSEGLNVIHAPNGTGKSSLFEAMRRGLFDAHHVAGGEIAAVQPWGRDLTPSVAIEFIEGDETWRVEKSFLAGKSSKLLRLEGGAFKPVADGRNADDRIREILSAEAPGRGLSKQEHWGLAQILWAPQGALYLESISGTASERIKATLGVQISGDGGGQIENGIEEKYLEFFTKKGSYKGGKNAAPIVTLQEKRDELAEQLISIREKHLAYEQTAHSVEDARQRRLQARREADALRDTVNKARTNAEAYSKLKAEQSNKRDAESLAREKYDSLTTRQKQIKETRDQISEFTKSAKEQESKLSDLKIEETSDKEACAKLRTAQETARKKRSQVTERQNLIEDAREYREHNEGLRELNKRLEQIAQLNEQLIKAKRRQDGFLAPTAQTIRDLRKWLAQRDQAAASLKASQIHLSITPENAIEVKNTTDHSVVKVEAKQAFEISGDDWVDVSIKGFGSIRASGPEGSADEHRAELDAAKKKIETLAQPFGTEDPDKLQELREQADQIEREIKGHENRIQDILDEDELDALKKEQVELQARISETEKEYPKWKEEAPVIGELKSDYESFSKEIEDTISAAEDAFEQAQSKYTAAEKNVAEATAELKIVQGKLETANQQLKDQLSDGLSDDDRAKAISDALMAWQAAKTNAEKTEEALKQYPDDPSKEVDKLEKQLVALEDSESKARDEENKSEGQLQSLAAEGTYSKLVSAEEQISALESEIEQESIRMDAIKLLYDSVEECKSRMVASVSAPVERSASRMLSRIVGPRLGRLKLTGDFVPEAVSPEIASESVPLHNLSGGEQEQLYLVARLALADVLAKNRRQLVVLDDVLNATDSGRLARLLSLMEEVSDRLQIIILTCHPERYRALDKAEFFELN</sequence>
<feature type="compositionally biased region" description="Basic and acidic residues" evidence="2">
    <location>
        <begin position="271"/>
        <end position="292"/>
    </location>
</feature>
<feature type="domain" description="Rad50/SbcC-type AAA" evidence="3">
    <location>
        <begin position="5"/>
        <end position="308"/>
    </location>
</feature>
<dbReference type="InterPro" id="IPR038729">
    <property type="entry name" value="Rad50/SbcC_AAA"/>
</dbReference>
<evidence type="ECO:0000256" key="1">
    <source>
        <dbReference type="SAM" id="Coils"/>
    </source>
</evidence>
<feature type="compositionally biased region" description="Basic and acidic residues" evidence="2">
    <location>
        <begin position="698"/>
        <end position="709"/>
    </location>
</feature>
<keyword evidence="1" id="KW-0175">Coiled coil</keyword>
<dbReference type="Proteomes" id="UP000525652">
    <property type="component" value="Unassembled WGS sequence"/>
</dbReference>
<dbReference type="PANTHER" id="PTHR32114:SF2">
    <property type="entry name" value="ABC TRANSPORTER ABCH.3"/>
    <property type="match status" value="1"/>
</dbReference>
<feature type="coiled-coil region" evidence="1">
    <location>
        <begin position="356"/>
        <end position="396"/>
    </location>
</feature>
<feature type="region of interest" description="Disordered" evidence="2">
    <location>
        <begin position="696"/>
        <end position="715"/>
    </location>
</feature>
<proteinExistence type="predicted"/>
<dbReference type="RefSeq" id="WP_185691742.1">
    <property type="nucleotide sequence ID" value="NZ_JACHVA010000044.1"/>
</dbReference>
<dbReference type="AlphaFoldDB" id="A0A7X1AVZ9"/>
<reference evidence="4 5" key="1">
    <citation type="submission" date="2020-07" db="EMBL/GenBank/DDBJ databases">
        <authorList>
            <person name="Feng X."/>
        </authorList>
    </citation>
    <scope>NUCLEOTIDE SEQUENCE [LARGE SCALE GENOMIC DNA]</scope>
    <source>
        <strain evidence="4 5">JCM14086</strain>
    </source>
</reference>
<feature type="coiled-coil region" evidence="1">
    <location>
        <begin position="301"/>
        <end position="328"/>
    </location>
</feature>
<dbReference type="PANTHER" id="PTHR32114">
    <property type="entry name" value="ABC TRANSPORTER ABCH.3"/>
    <property type="match status" value="1"/>
</dbReference>
<feature type="coiled-coil region" evidence="1">
    <location>
        <begin position="208"/>
        <end position="266"/>
    </location>
</feature>
<dbReference type="CDD" id="cd00267">
    <property type="entry name" value="ABC_ATPase"/>
    <property type="match status" value="1"/>
</dbReference>
<evidence type="ECO:0000256" key="2">
    <source>
        <dbReference type="SAM" id="MobiDB-lite"/>
    </source>
</evidence>
<comment type="caution">
    <text evidence="4">The sequence shown here is derived from an EMBL/GenBank/DDBJ whole genome shotgun (WGS) entry which is preliminary data.</text>
</comment>
<dbReference type="Pfam" id="PF13476">
    <property type="entry name" value="AAA_23"/>
    <property type="match status" value="1"/>
</dbReference>
<evidence type="ECO:0000313" key="4">
    <source>
        <dbReference type="EMBL" id="MBC2601013.1"/>
    </source>
</evidence>